<sequence>MPFIVDLPPTSKSLERTYIQRNTNDKESGDISDINTLKLDQDLMEQVYLSARFDILVENWKNNTMFQSSISKITSDQNFMDIIEMGERAIPLIINEIEKEPSVLVWALNIITNNRIDSRQRLTVTEACKKWVSNFKRGKIRTKTA</sequence>
<comment type="caution">
    <text evidence="1">The sequence shown here is derived from an EMBL/GenBank/DDBJ whole genome shotgun (WGS) entry which is preliminary data.</text>
</comment>
<protein>
    <submittedName>
        <fullName evidence="1">Uncharacterized protein</fullName>
    </submittedName>
</protein>
<accession>A0A4Q0PCC4</accession>
<gene>
    <name evidence="1" type="ORF">DSM00_77</name>
</gene>
<name>A0A4Q0PCC4_9FLAO</name>
<reference evidence="1 2" key="1">
    <citation type="submission" date="2018-07" db="EMBL/GenBank/DDBJ databases">
        <title>Leeuwenhoekiella genomics.</title>
        <authorList>
            <person name="Tahon G."/>
            <person name="Willems A."/>
        </authorList>
    </citation>
    <scope>NUCLEOTIDE SEQUENCE [LARGE SCALE GENOMIC DNA]</scope>
    <source>
        <strain evidence="1 2">LMG 22550</strain>
    </source>
</reference>
<proteinExistence type="predicted"/>
<evidence type="ECO:0000313" key="2">
    <source>
        <dbReference type="Proteomes" id="UP000289238"/>
    </source>
</evidence>
<organism evidence="1 2">
    <name type="scientific">Leeuwenhoekiella aequorea</name>
    <dbReference type="NCBI Taxonomy" id="283736"/>
    <lineage>
        <taxon>Bacteria</taxon>
        <taxon>Pseudomonadati</taxon>
        <taxon>Bacteroidota</taxon>
        <taxon>Flavobacteriia</taxon>
        <taxon>Flavobacteriales</taxon>
        <taxon>Flavobacteriaceae</taxon>
        <taxon>Leeuwenhoekiella</taxon>
    </lineage>
</organism>
<dbReference type="AlphaFoldDB" id="A0A4Q0PCC4"/>
<dbReference type="Proteomes" id="UP000289238">
    <property type="component" value="Unassembled WGS sequence"/>
</dbReference>
<dbReference type="RefSeq" id="WP_128756042.1">
    <property type="nucleotide sequence ID" value="NZ_QOVM01000001.1"/>
</dbReference>
<evidence type="ECO:0000313" key="1">
    <source>
        <dbReference type="EMBL" id="RXG24291.1"/>
    </source>
</evidence>
<dbReference type="EMBL" id="QOVM01000001">
    <property type="protein sequence ID" value="RXG24291.1"/>
    <property type="molecule type" value="Genomic_DNA"/>
</dbReference>
<dbReference type="OrthoDB" id="285104at2"/>
<keyword evidence="2" id="KW-1185">Reference proteome</keyword>